<accession>A0A368YMW1</accession>
<gene>
    <name evidence="2" type="ORF">C7476_11295</name>
</gene>
<feature type="region of interest" description="Disordered" evidence="1">
    <location>
        <begin position="61"/>
        <end position="82"/>
    </location>
</feature>
<dbReference type="EMBL" id="QPJM01000012">
    <property type="protein sequence ID" value="RCW80939.1"/>
    <property type="molecule type" value="Genomic_DNA"/>
</dbReference>
<dbReference type="RefSeq" id="WP_114431491.1">
    <property type="nucleotide sequence ID" value="NZ_QPJM01000012.1"/>
</dbReference>
<proteinExistence type="predicted"/>
<name>A0A368YMW1_9HYPH</name>
<comment type="caution">
    <text evidence="2">The sequence shown here is derived from an EMBL/GenBank/DDBJ whole genome shotgun (WGS) entry which is preliminary data.</text>
</comment>
<dbReference type="AlphaFoldDB" id="A0A368YMW1"/>
<reference evidence="2 3" key="1">
    <citation type="submission" date="2018-07" db="EMBL/GenBank/DDBJ databases">
        <title>Genomic Encyclopedia of Type Strains, Phase III (KMG-III): the genomes of soil and plant-associated and newly described type strains.</title>
        <authorList>
            <person name="Whitman W."/>
        </authorList>
    </citation>
    <scope>NUCLEOTIDE SEQUENCE [LARGE SCALE GENOMIC DNA]</scope>
    <source>
        <strain evidence="2 3">31-25a</strain>
    </source>
</reference>
<feature type="compositionally biased region" description="Basic and acidic residues" evidence="1">
    <location>
        <begin position="71"/>
        <end position="82"/>
    </location>
</feature>
<evidence type="ECO:0000256" key="1">
    <source>
        <dbReference type="SAM" id="MobiDB-lite"/>
    </source>
</evidence>
<protein>
    <submittedName>
        <fullName evidence="2">AlpA family transcriptional regulator</fullName>
    </submittedName>
</protein>
<sequence>MTANKRLLTRQEAAAYCGLKPSAFSDWVRQGTMPKPVPGTRRWDKSAIDAKLDTMAGIAKNDNAETPLQKWRREHDARRAKS</sequence>
<organism evidence="2 3">
    <name type="scientific">Phyllobacterium bourgognense</name>
    <dbReference type="NCBI Taxonomy" id="314236"/>
    <lineage>
        <taxon>Bacteria</taxon>
        <taxon>Pseudomonadati</taxon>
        <taxon>Pseudomonadota</taxon>
        <taxon>Alphaproteobacteria</taxon>
        <taxon>Hyphomicrobiales</taxon>
        <taxon>Phyllobacteriaceae</taxon>
        <taxon>Phyllobacterium</taxon>
    </lineage>
</organism>
<dbReference type="Proteomes" id="UP000253324">
    <property type="component" value="Unassembled WGS sequence"/>
</dbReference>
<keyword evidence="3" id="KW-1185">Reference proteome</keyword>
<evidence type="ECO:0000313" key="2">
    <source>
        <dbReference type="EMBL" id="RCW80939.1"/>
    </source>
</evidence>
<evidence type="ECO:0000313" key="3">
    <source>
        <dbReference type="Proteomes" id="UP000253324"/>
    </source>
</evidence>
<dbReference type="OrthoDB" id="7574435at2"/>